<evidence type="ECO:0000256" key="2">
    <source>
        <dbReference type="ARBA" id="ARBA00010575"/>
    </source>
</evidence>
<dbReference type="PANTHER" id="PTHR23414">
    <property type="entry name" value="ADRENOMEDULLIN, ADM"/>
    <property type="match status" value="1"/>
</dbReference>
<dbReference type="PANTHER" id="PTHR23414:SF2">
    <property type="entry name" value="PROTEIN ADM2"/>
    <property type="match status" value="1"/>
</dbReference>
<evidence type="ECO:0000256" key="4">
    <source>
        <dbReference type="ARBA" id="ARBA00022729"/>
    </source>
</evidence>
<reference evidence="7" key="2">
    <citation type="submission" date="2025-08" db="UniProtKB">
        <authorList>
            <consortium name="Ensembl"/>
        </authorList>
    </citation>
    <scope>IDENTIFICATION</scope>
</reference>
<dbReference type="GO" id="GO:0007189">
    <property type="term" value="P:adenylate cyclase-activating G protein-coupled receptor signaling pathway"/>
    <property type="evidence" value="ECO:0007669"/>
    <property type="project" value="TreeGrafter"/>
</dbReference>
<dbReference type="Ensembl" id="ENSGACT00000036980.1">
    <property type="protein sequence ID" value="ENSGACP00000030872.1"/>
    <property type="gene ID" value="ENSGACG00000035156.1"/>
</dbReference>
<dbReference type="InterPro" id="IPR051665">
    <property type="entry name" value="Adrenomedullin-reg_peptide"/>
</dbReference>
<reference evidence="7" key="3">
    <citation type="submission" date="2025-09" db="UniProtKB">
        <authorList>
            <consortium name="Ensembl"/>
        </authorList>
    </citation>
    <scope>IDENTIFICATION</scope>
</reference>
<keyword evidence="3" id="KW-0964">Secreted</keyword>
<comment type="subcellular location">
    <subcellularLocation>
        <location evidence="1">Secreted</location>
    </subcellularLocation>
</comment>
<dbReference type="Proteomes" id="UP000007635">
    <property type="component" value="Chromosome IV"/>
</dbReference>
<protein>
    <submittedName>
        <fullName evidence="7">Adrenomedullin 2</fullName>
    </submittedName>
</protein>
<keyword evidence="4 6" id="KW-0732">Signal</keyword>
<dbReference type="GO" id="GO:0005179">
    <property type="term" value="F:hormone activity"/>
    <property type="evidence" value="ECO:0007669"/>
    <property type="project" value="InterPro"/>
</dbReference>
<evidence type="ECO:0000313" key="7">
    <source>
        <dbReference type="Ensembl" id="ENSGACP00000030872.1"/>
    </source>
</evidence>
<reference evidence="7 8" key="1">
    <citation type="journal article" date="2021" name="G3 (Bethesda)">
        <title>Improved contiguity of the threespine stickleback genome using long-read sequencing.</title>
        <authorList>
            <person name="Nath S."/>
            <person name="Shaw D.E."/>
            <person name="White M.A."/>
        </authorList>
    </citation>
    <scope>NUCLEOTIDE SEQUENCE [LARGE SCALE GENOMIC DNA]</scope>
    <source>
        <strain evidence="7 8">Lake Benthic</strain>
    </source>
</reference>
<dbReference type="GO" id="GO:0003073">
    <property type="term" value="P:regulation of systemic arterial blood pressure"/>
    <property type="evidence" value="ECO:0007669"/>
    <property type="project" value="TreeGrafter"/>
</dbReference>
<dbReference type="GeneTree" id="ENSGT00940000154380"/>
<comment type="similarity">
    <text evidence="2">Belongs to the adrenomedullin family.</text>
</comment>
<dbReference type="GO" id="GO:0005576">
    <property type="term" value="C:extracellular region"/>
    <property type="evidence" value="ECO:0007669"/>
    <property type="project" value="UniProtKB-SubCell"/>
</dbReference>
<dbReference type="GO" id="GO:0010460">
    <property type="term" value="P:positive regulation of heart rate"/>
    <property type="evidence" value="ECO:0007669"/>
    <property type="project" value="TreeGrafter"/>
</dbReference>
<evidence type="ECO:0000256" key="1">
    <source>
        <dbReference type="ARBA" id="ARBA00004613"/>
    </source>
</evidence>
<name>A0AAQ4NWM9_GASAC</name>
<proteinExistence type="inferred from homology"/>
<organism evidence="7 8">
    <name type="scientific">Gasterosteus aculeatus aculeatus</name>
    <name type="common">three-spined stickleback</name>
    <dbReference type="NCBI Taxonomy" id="481459"/>
    <lineage>
        <taxon>Eukaryota</taxon>
        <taxon>Metazoa</taxon>
        <taxon>Chordata</taxon>
        <taxon>Craniata</taxon>
        <taxon>Vertebrata</taxon>
        <taxon>Euteleostomi</taxon>
        <taxon>Actinopterygii</taxon>
        <taxon>Neopterygii</taxon>
        <taxon>Teleostei</taxon>
        <taxon>Neoteleostei</taxon>
        <taxon>Acanthomorphata</taxon>
        <taxon>Eupercaria</taxon>
        <taxon>Perciformes</taxon>
        <taxon>Cottioidei</taxon>
        <taxon>Gasterosteales</taxon>
        <taxon>Gasterosteidae</taxon>
        <taxon>Gasterosteus</taxon>
    </lineage>
</organism>
<evidence type="ECO:0000256" key="3">
    <source>
        <dbReference type="ARBA" id="ARBA00022525"/>
    </source>
</evidence>
<feature type="signal peptide" evidence="6">
    <location>
        <begin position="1"/>
        <end position="24"/>
    </location>
</feature>
<sequence length="170" mass="18638">MPSLLPLAVYCISLVSLQQPFAVAAKDAPDNRLDLLNKLINQREDKASVSGSQAHIAMPSLAPRHPPKWLAGFLRQQPASGVRAASPMLAWARPVGTSQIELRGPRVRRHAHSGSRKGHHYPQHAQLMRVGCVLGTCQVQNLSHRLYQLVGQNGREDSSPINPRSPHSYG</sequence>
<dbReference type="Pfam" id="PF00214">
    <property type="entry name" value="Calc_CGRP_IAPP"/>
    <property type="match status" value="1"/>
</dbReference>
<dbReference type="InterPro" id="IPR021116">
    <property type="entry name" value="Calcitonin/adrenomedullin"/>
</dbReference>
<evidence type="ECO:0000256" key="6">
    <source>
        <dbReference type="SAM" id="SignalP"/>
    </source>
</evidence>
<keyword evidence="8" id="KW-1185">Reference proteome</keyword>
<evidence type="ECO:0000313" key="8">
    <source>
        <dbReference type="Proteomes" id="UP000007635"/>
    </source>
</evidence>
<evidence type="ECO:0000256" key="5">
    <source>
        <dbReference type="ARBA" id="ARBA00023157"/>
    </source>
</evidence>
<accession>A0AAQ4NWM9</accession>
<dbReference type="AlphaFoldDB" id="A0AAQ4NWM9"/>
<feature type="chain" id="PRO_5042934202" evidence="6">
    <location>
        <begin position="25"/>
        <end position="170"/>
    </location>
</feature>
<keyword evidence="5" id="KW-1015">Disulfide bond</keyword>